<dbReference type="Proteomes" id="UP000290253">
    <property type="component" value="Unassembled WGS sequence"/>
</dbReference>
<dbReference type="SUPFAM" id="SSF89447">
    <property type="entry name" value="AbrB/MazE/MraZ-like"/>
    <property type="match status" value="1"/>
</dbReference>
<feature type="domain" description="SpoVT-AbrB" evidence="2">
    <location>
        <begin position="7"/>
        <end position="49"/>
    </location>
</feature>
<comment type="caution">
    <text evidence="3">The sequence shown here is derived from an EMBL/GenBank/DDBJ whole genome shotgun (WGS) entry which is preliminary data.</text>
</comment>
<sequence length="86" mass="9622">MSQTAKARVFMNGRSQHVTIPAEFRFRSAQVTVRRDPASGDLILSEVPDIQEVFAALDAAKIPADFLCDEDRDRQPAPEREALHTL</sequence>
<dbReference type="AlphaFoldDB" id="A0A4V1NV41"/>
<dbReference type="GO" id="GO:0003677">
    <property type="term" value="F:DNA binding"/>
    <property type="evidence" value="ECO:0007669"/>
    <property type="project" value="UniProtKB-UniRule"/>
</dbReference>
<gene>
    <name evidence="3" type="ORF">ESZ00_15325</name>
</gene>
<accession>A0A4V1NV41</accession>
<keyword evidence="4" id="KW-1185">Reference proteome</keyword>
<proteinExistence type="predicted"/>
<evidence type="ECO:0000313" key="4">
    <source>
        <dbReference type="Proteomes" id="UP000290253"/>
    </source>
</evidence>
<organism evidence="3 4">
    <name type="scientific">Silvibacterium dinghuense</name>
    <dbReference type="NCBI Taxonomy" id="1560006"/>
    <lineage>
        <taxon>Bacteria</taxon>
        <taxon>Pseudomonadati</taxon>
        <taxon>Acidobacteriota</taxon>
        <taxon>Terriglobia</taxon>
        <taxon>Terriglobales</taxon>
        <taxon>Acidobacteriaceae</taxon>
        <taxon>Silvibacterium</taxon>
    </lineage>
</organism>
<reference evidence="3 4" key="1">
    <citation type="journal article" date="2016" name="Int. J. Syst. Evol. Microbiol.">
        <title>Acidipila dinghuensis sp. nov., an acidobacterium isolated from forest soil.</title>
        <authorList>
            <person name="Jiang Y.W."/>
            <person name="Wang J."/>
            <person name="Chen M.H."/>
            <person name="Lv Y.Y."/>
            <person name="Qiu L.H."/>
        </authorList>
    </citation>
    <scope>NUCLEOTIDE SEQUENCE [LARGE SCALE GENOMIC DNA]</scope>
    <source>
        <strain evidence="3 4">DHOF10</strain>
    </source>
</reference>
<evidence type="ECO:0000256" key="1">
    <source>
        <dbReference type="PROSITE-ProRule" id="PRU01076"/>
    </source>
</evidence>
<dbReference type="InterPro" id="IPR007159">
    <property type="entry name" value="SpoVT-AbrB_dom"/>
</dbReference>
<dbReference type="Gene3D" id="2.10.260.10">
    <property type="match status" value="1"/>
</dbReference>
<dbReference type="PROSITE" id="PS51740">
    <property type="entry name" value="SPOVT_ABRB"/>
    <property type="match status" value="1"/>
</dbReference>
<dbReference type="RefSeq" id="WP_129209179.1">
    <property type="nucleotide sequence ID" value="NZ_BMGU01000005.1"/>
</dbReference>
<name>A0A4V1NV41_9BACT</name>
<evidence type="ECO:0000313" key="3">
    <source>
        <dbReference type="EMBL" id="RXS94442.1"/>
    </source>
</evidence>
<protein>
    <recommendedName>
        <fullName evidence="2">SpoVT-AbrB domain-containing protein</fullName>
    </recommendedName>
</protein>
<evidence type="ECO:0000259" key="2">
    <source>
        <dbReference type="PROSITE" id="PS51740"/>
    </source>
</evidence>
<dbReference type="OrthoDB" id="9810009at2"/>
<dbReference type="InterPro" id="IPR037914">
    <property type="entry name" value="SpoVT-AbrB_sf"/>
</dbReference>
<dbReference type="EMBL" id="SDMK01000003">
    <property type="protein sequence ID" value="RXS94442.1"/>
    <property type="molecule type" value="Genomic_DNA"/>
</dbReference>
<keyword evidence="1" id="KW-0238">DNA-binding</keyword>